<evidence type="ECO:0000313" key="3">
    <source>
        <dbReference type="Proteomes" id="UP000192042"/>
    </source>
</evidence>
<dbReference type="RefSeq" id="WP_080885657.1">
    <property type="nucleotide sequence ID" value="NZ_LT828648.1"/>
</dbReference>
<dbReference type="InterPro" id="IPR011460">
    <property type="entry name" value="Lcl_C"/>
</dbReference>
<name>A0A1W1I241_9BACT</name>
<evidence type="ECO:0000259" key="1">
    <source>
        <dbReference type="Pfam" id="PF07603"/>
    </source>
</evidence>
<dbReference type="STRING" id="1325564.NSJP_0895"/>
<organism evidence="2 3">
    <name type="scientific">Nitrospira japonica</name>
    <dbReference type="NCBI Taxonomy" id="1325564"/>
    <lineage>
        <taxon>Bacteria</taxon>
        <taxon>Pseudomonadati</taxon>
        <taxon>Nitrospirota</taxon>
        <taxon>Nitrospiria</taxon>
        <taxon>Nitrospirales</taxon>
        <taxon>Nitrospiraceae</taxon>
        <taxon>Nitrospira</taxon>
    </lineage>
</organism>
<gene>
    <name evidence="2" type="ORF">NSJP_0895</name>
</gene>
<dbReference type="OrthoDB" id="9813883at2"/>
<dbReference type="Proteomes" id="UP000192042">
    <property type="component" value="Chromosome I"/>
</dbReference>
<proteinExistence type="predicted"/>
<dbReference type="EMBL" id="LT828648">
    <property type="protein sequence ID" value="SLM47067.1"/>
    <property type="molecule type" value="Genomic_DNA"/>
</dbReference>
<reference evidence="2 3" key="1">
    <citation type="submission" date="2017-03" db="EMBL/GenBank/DDBJ databases">
        <authorList>
            <person name="Afonso C.L."/>
            <person name="Miller P.J."/>
            <person name="Scott M.A."/>
            <person name="Spackman E."/>
            <person name="Goraichik I."/>
            <person name="Dimitrov K.M."/>
            <person name="Suarez D.L."/>
            <person name="Swayne D.E."/>
        </authorList>
    </citation>
    <scope>NUCLEOTIDE SEQUENCE [LARGE SCALE GENOMIC DNA]</scope>
    <source>
        <strain evidence="2">Genome sequencing of Nitrospira japonica strain NJ11</strain>
    </source>
</reference>
<dbReference type="PROSITE" id="PS51257">
    <property type="entry name" value="PROKAR_LIPOPROTEIN"/>
    <property type="match status" value="1"/>
</dbReference>
<keyword evidence="3" id="KW-1185">Reference proteome</keyword>
<dbReference type="KEGG" id="nja:NSJP_0895"/>
<dbReference type="AlphaFoldDB" id="A0A1W1I241"/>
<dbReference type="Pfam" id="PF07603">
    <property type="entry name" value="Lcl_C"/>
    <property type="match status" value="1"/>
</dbReference>
<evidence type="ECO:0000313" key="2">
    <source>
        <dbReference type="EMBL" id="SLM47067.1"/>
    </source>
</evidence>
<feature type="domain" description="Lcl C-terminal" evidence="1">
    <location>
        <begin position="44"/>
        <end position="155"/>
    </location>
</feature>
<accession>A0A1W1I241</accession>
<sequence>MNKRVRVHIASILAGAGCAVVLWSPGSLAEQSAARFTLVLEGAAVKDASTGLIWEQDPDREHDVWSRSIERCKAKEVGGRHTWRAPSVDELKSLIDQSQHDPALPPGHPFSNIKSEIYWTATPDPKDDIVAWQVSFFSGEPVTDQKSGTRRMWCVLDEPKP</sequence>
<protein>
    <recommendedName>
        <fullName evidence="1">Lcl C-terminal domain-containing protein</fullName>
    </recommendedName>
</protein>